<dbReference type="Proteomes" id="UP000275078">
    <property type="component" value="Unassembled WGS sequence"/>
</dbReference>
<accession>A0A3N4I5W5</accession>
<dbReference type="EMBL" id="ML119684">
    <property type="protein sequence ID" value="RPA80806.1"/>
    <property type="molecule type" value="Genomic_DNA"/>
</dbReference>
<name>A0A3N4I5W5_ASCIM</name>
<gene>
    <name evidence="2" type="ORF">BJ508DRAFT_122667</name>
</gene>
<protein>
    <submittedName>
        <fullName evidence="2">Uncharacterized protein</fullName>
    </submittedName>
</protein>
<dbReference type="AlphaFoldDB" id="A0A3N4I5W5"/>
<sequence length="216" mass="24308">MPGVDCYAWVEKVGKSETRSLVRCCARKSFQSPCPPAQTSFVQEPRLQNREPATFVYGLDAFGNPAGYHNTQHSTHISRLFVTHIPRQLLRFTSITRKMDQPIRKLKVKLLKPQDPSARKTSESGESPIPKRTFNRVEKVKPALCAETPVESIQKLDVFADATELEYISRLRDPWSYAGSAYQQAASSKLSDAVSGVKRREADVNPTVATKRSRRT</sequence>
<evidence type="ECO:0000256" key="1">
    <source>
        <dbReference type="SAM" id="MobiDB-lite"/>
    </source>
</evidence>
<organism evidence="2 3">
    <name type="scientific">Ascobolus immersus RN42</name>
    <dbReference type="NCBI Taxonomy" id="1160509"/>
    <lineage>
        <taxon>Eukaryota</taxon>
        <taxon>Fungi</taxon>
        <taxon>Dikarya</taxon>
        <taxon>Ascomycota</taxon>
        <taxon>Pezizomycotina</taxon>
        <taxon>Pezizomycetes</taxon>
        <taxon>Pezizales</taxon>
        <taxon>Ascobolaceae</taxon>
        <taxon>Ascobolus</taxon>
    </lineage>
</organism>
<keyword evidence="3" id="KW-1185">Reference proteome</keyword>
<reference evidence="2 3" key="1">
    <citation type="journal article" date="2018" name="Nat. Ecol. Evol.">
        <title>Pezizomycetes genomes reveal the molecular basis of ectomycorrhizal truffle lifestyle.</title>
        <authorList>
            <person name="Murat C."/>
            <person name="Payen T."/>
            <person name="Noel B."/>
            <person name="Kuo A."/>
            <person name="Morin E."/>
            <person name="Chen J."/>
            <person name="Kohler A."/>
            <person name="Krizsan K."/>
            <person name="Balestrini R."/>
            <person name="Da Silva C."/>
            <person name="Montanini B."/>
            <person name="Hainaut M."/>
            <person name="Levati E."/>
            <person name="Barry K.W."/>
            <person name="Belfiori B."/>
            <person name="Cichocki N."/>
            <person name="Clum A."/>
            <person name="Dockter R.B."/>
            <person name="Fauchery L."/>
            <person name="Guy J."/>
            <person name="Iotti M."/>
            <person name="Le Tacon F."/>
            <person name="Lindquist E.A."/>
            <person name="Lipzen A."/>
            <person name="Malagnac F."/>
            <person name="Mello A."/>
            <person name="Molinier V."/>
            <person name="Miyauchi S."/>
            <person name="Poulain J."/>
            <person name="Riccioni C."/>
            <person name="Rubini A."/>
            <person name="Sitrit Y."/>
            <person name="Splivallo R."/>
            <person name="Traeger S."/>
            <person name="Wang M."/>
            <person name="Zifcakova L."/>
            <person name="Wipf D."/>
            <person name="Zambonelli A."/>
            <person name="Paolocci F."/>
            <person name="Nowrousian M."/>
            <person name="Ottonello S."/>
            <person name="Baldrian P."/>
            <person name="Spatafora J.W."/>
            <person name="Henrissat B."/>
            <person name="Nagy L.G."/>
            <person name="Aury J.M."/>
            <person name="Wincker P."/>
            <person name="Grigoriev I.V."/>
            <person name="Bonfante P."/>
            <person name="Martin F.M."/>
        </authorList>
    </citation>
    <scope>NUCLEOTIDE SEQUENCE [LARGE SCALE GENOMIC DNA]</scope>
    <source>
        <strain evidence="2 3">RN42</strain>
    </source>
</reference>
<feature type="region of interest" description="Disordered" evidence="1">
    <location>
        <begin position="192"/>
        <end position="216"/>
    </location>
</feature>
<proteinExistence type="predicted"/>
<evidence type="ECO:0000313" key="3">
    <source>
        <dbReference type="Proteomes" id="UP000275078"/>
    </source>
</evidence>
<evidence type="ECO:0000313" key="2">
    <source>
        <dbReference type="EMBL" id="RPA80806.1"/>
    </source>
</evidence>